<evidence type="ECO:0000313" key="3">
    <source>
        <dbReference type="Proteomes" id="UP000033901"/>
    </source>
</evidence>
<dbReference type="Proteomes" id="UP000033901">
    <property type="component" value="Unassembled WGS sequence"/>
</dbReference>
<dbReference type="AlphaFoldDB" id="A0A0G1J8R6"/>
<protein>
    <recommendedName>
        <fullName evidence="1">DUF7718 domain-containing protein</fullName>
    </recommendedName>
</protein>
<accession>A0A0G1J8R6</accession>
<feature type="domain" description="DUF7718" evidence="1">
    <location>
        <begin position="42"/>
        <end position="142"/>
    </location>
</feature>
<gene>
    <name evidence="2" type="ORF">UW61_C0005G0001</name>
</gene>
<dbReference type="Pfam" id="PF24839">
    <property type="entry name" value="DUF7718"/>
    <property type="match status" value="1"/>
</dbReference>
<dbReference type="InterPro" id="IPR056135">
    <property type="entry name" value="DUF7718"/>
</dbReference>
<dbReference type="EMBL" id="LCIZ01000005">
    <property type="protein sequence ID" value="KKT67640.1"/>
    <property type="molecule type" value="Genomic_DNA"/>
</dbReference>
<sequence length="148" mass="17674">MGNKSKFRHSKGKNLEKRLLIPVKPNRKIKEEKNETVTRRFYLSDSDRIIYSYEIDQKGVIQKVVDVSYDININGKWITIMRYDSKHGFLHRHMRVSLDNPSDTPTTIGVRKRGKPHSWLTWARKDVSKNFLNYRTGFFKRSKIRDLY</sequence>
<evidence type="ECO:0000259" key="1">
    <source>
        <dbReference type="Pfam" id="PF24839"/>
    </source>
</evidence>
<evidence type="ECO:0000313" key="2">
    <source>
        <dbReference type="EMBL" id="KKT67640.1"/>
    </source>
</evidence>
<organism evidence="2 3">
    <name type="scientific">Candidatus Curtissbacteria bacterium GW2011_GWC1_44_33</name>
    <dbReference type="NCBI Taxonomy" id="1618413"/>
    <lineage>
        <taxon>Bacteria</taxon>
        <taxon>Candidatus Curtissiibacteriota</taxon>
    </lineage>
</organism>
<comment type="caution">
    <text evidence="2">The sequence shown here is derived from an EMBL/GenBank/DDBJ whole genome shotgun (WGS) entry which is preliminary data.</text>
</comment>
<proteinExistence type="predicted"/>
<name>A0A0G1J8R6_9BACT</name>
<reference evidence="2 3" key="1">
    <citation type="journal article" date="2015" name="Nature">
        <title>rRNA introns, odd ribosomes, and small enigmatic genomes across a large radiation of phyla.</title>
        <authorList>
            <person name="Brown C.T."/>
            <person name="Hug L.A."/>
            <person name="Thomas B.C."/>
            <person name="Sharon I."/>
            <person name="Castelle C.J."/>
            <person name="Singh A."/>
            <person name="Wilkins M.J."/>
            <person name="Williams K.H."/>
            <person name="Banfield J.F."/>
        </authorList>
    </citation>
    <scope>NUCLEOTIDE SEQUENCE [LARGE SCALE GENOMIC DNA]</scope>
</reference>